<keyword evidence="6" id="KW-1185">Reference proteome</keyword>
<keyword evidence="2" id="KW-0547">Nucleotide-binding</keyword>
<organism evidence="5 6">
    <name type="scientific">Desulfotomaculum copahuensis</name>
    <dbReference type="NCBI Taxonomy" id="1838280"/>
    <lineage>
        <taxon>Bacteria</taxon>
        <taxon>Bacillati</taxon>
        <taxon>Bacillota</taxon>
        <taxon>Clostridia</taxon>
        <taxon>Eubacteriales</taxon>
        <taxon>Desulfotomaculaceae</taxon>
        <taxon>Desulfotomaculum</taxon>
    </lineage>
</organism>
<keyword evidence="1" id="KW-0813">Transport</keyword>
<sequence length="256" mass="28736">MSYKLRVEALQAWYGQHQVLKGISMPIRANTITAVIGPSGCGKSTFIRCLNRMHEVVPGTRVAGRVWLDGRNIYNGINAVEVRRRVGMVFQTPNIFPAMSIFQNVVAGLYLNGIRGRRQLQERAENCLQQAGLWEEVRDRLHDTAAGLSSGQLQRLCIARALAVEPEILLMDEPCSALDPIASIRIEELMRELKASYTIILVTHNMQQAARVSDYTAYLCDGELVEYESTPEVFIRPKDSRTENYITGRGADTRPL</sequence>
<evidence type="ECO:0000256" key="2">
    <source>
        <dbReference type="ARBA" id="ARBA00022741"/>
    </source>
</evidence>
<protein>
    <submittedName>
        <fullName evidence="5">Phosphate ABC transporter ATP-binding protein</fullName>
    </submittedName>
</protein>
<dbReference type="InterPro" id="IPR003439">
    <property type="entry name" value="ABC_transporter-like_ATP-bd"/>
</dbReference>
<dbReference type="InterPro" id="IPR027417">
    <property type="entry name" value="P-loop_NTPase"/>
</dbReference>
<dbReference type="GO" id="GO:0016887">
    <property type="term" value="F:ATP hydrolysis activity"/>
    <property type="evidence" value="ECO:0007669"/>
    <property type="project" value="InterPro"/>
</dbReference>
<dbReference type="PANTHER" id="PTHR43423:SF1">
    <property type="entry name" value="ABC TRANSPORTER I FAMILY MEMBER 17"/>
    <property type="match status" value="1"/>
</dbReference>
<dbReference type="Gene3D" id="3.40.50.300">
    <property type="entry name" value="P-loop containing nucleotide triphosphate hydrolases"/>
    <property type="match status" value="1"/>
</dbReference>
<dbReference type="RefSeq" id="WP_066666234.1">
    <property type="nucleotide sequence ID" value="NZ_LYVF01000013.1"/>
</dbReference>
<dbReference type="OrthoDB" id="9802264at2"/>
<evidence type="ECO:0000313" key="5">
    <source>
        <dbReference type="EMBL" id="OAT86507.1"/>
    </source>
</evidence>
<dbReference type="EMBL" id="LYVF01000013">
    <property type="protein sequence ID" value="OAT86507.1"/>
    <property type="molecule type" value="Genomic_DNA"/>
</dbReference>
<evidence type="ECO:0000256" key="1">
    <source>
        <dbReference type="ARBA" id="ARBA00022448"/>
    </source>
</evidence>
<dbReference type="AlphaFoldDB" id="A0A1B7LIW1"/>
<proteinExistence type="predicted"/>
<dbReference type="InterPro" id="IPR017871">
    <property type="entry name" value="ABC_transporter-like_CS"/>
</dbReference>
<dbReference type="InterPro" id="IPR005670">
    <property type="entry name" value="PstB-like"/>
</dbReference>
<name>A0A1B7LIW1_9FIRM</name>
<dbReference type="GO" id="GO:0016020">
    <property type="term" value="C:membrane"/>
    <property type="evidence" value="ECO:0007669"/>
    <property type="project" value="InterPro"/>
</dbReference>
<dbReference type="CDD" id="cd03260">
    <property type="entry name" value="ABC_PstB_phosphate_transporter"/>
    <property type="match status" value="1"/>
</dbReference>
<dbReference type="STRING" id="1838280.A6M21_03585"/>
<gene>
    <name evidence="5" type="ORF">A6M21_03585</name>
</gene>
<dbReference type="GO" id="GO:0005315">
    <property type="term" value="F:phosphate transmembrane transporter activity"/>
    <property type="evidence" value="ECO:0007669"/>
    <property type="project" value="InterPro"/>
</dbReference>
<dbReference type="PROSITE" id="PS00211">
    <property type="entry name" value="ABC_TRANSPORTER_1"/>
    <property type="match status" value="1"/>
</dbReference>
<feature type="domain" description="ABC transporter" evidence="4">
    <location>
        <begin position="5"/>
        <end position="246"/>
    </location>
</feature>
<reference evidence="5 6" key="1">
    <citation type="submission" date="2016-04" db="EMBL/GenBank/DDBJ databases">
        <authorList>
            <person name="Evans L.H."/>
            <person name="Alamgir A."/>
            <person name="Owens N."/>
            <person name="Weber N.D."/>
            <person name="Virtaneva K."/>
            <person name="Barbian K."/>
            <person name="Babar A."/>
            <person name="Rosenke K."/>
        </authorList>
    </citation>
    <scope>NUCLEOTIDE SEQUENCE [LARGE SCALE GENOMIC DNA]</scope>
    <source>
        <strain evidence="5 6">LMa1</strain>
    </source>
</reference>
<dbReference type="Proteomes" id="UP000078532">
    <property type="component" value="Unassembled WGS sequence"/>
</dbReference>
<keyword evidence="3 5" id="KW-0067">ATP-binding</keyword>
<comment type="caution">
    <text evidence="5">The sequence shown here is derived from an EMBL/GenBank/DDBJ whole genome shotgun (WGS) entry which is preliminary data.</text>
</comment>
<dbReference type="NCBIfam" id="TIGR00972">
    <property type="entry name" value="3a0107s01c2"/>
    <property type="match status" value="1"/>
</dbReference>
<dbReference type="GO" id="GO:0035435">
    <property type="term" value="P:phosphate ion transmembrane transport"/>
    <property type="evidence" value="ECO:0007669"/>
    <property type="project" value="InterPro"/>
</dbReference>
<evidence type="ECO:0000256" key="3">
    <source>
        <dbReference type="ARBA" id="ARBA00022840"/>
    </source>
</evidence>
<evidence type="ECO:0000259" key="4">
    <source>
        <dbReference type="PROSITE" id="PS50893"/>
    </source>
</evidence>
<dbReference type="InterPro" id="IPR003593">
    <property type="entry name" value="AAA+_ATPase"/>
</dbReference>
<dbReference type="SMART" id="SM00382">
    <property type="entry name" value="AAA"/>
    <property type="match status" value="1"/>
</dbReference>
<dbReference type="PROSITE" id="PS50893">
    <property type="entry name" value="ABC_TRANSPORTER_2"/>
    <property type="match status" value="1"/>
</dbReference>
<dbReference type="Pfam" id="PF00005">
    <property type="entry name" value="ABC_tran"/>
    <property type="match status" value="1"/>
</dbReference>
<dbReference type="SUPFAM" id="SSF52540">
    <property type="entry name" value="P-loop containing nucleoside triphosphate hydrolases"/>
    <property type="match status" value="1"/>
</dbReference>
<accession>A0A1B7LIW1</accession>
<dbReference type="PANTHER" id="PTHR43423">
    <property type="entry name" value="ABC TRANSPORTER I FAMILY MEMBER 17"/>
    <property type="match status" value="1"/>
</dbReference>
<evidence type="ECO:0000313" key="6">
    <source>
        <dbReference type="Proteomes" id="UP000078532"/>
    </source>
</evidence>
<dbReference type="GO" id="GO:0005524">
    <property type="term" value="F:ATP binding"/>
    <property type="evidence" value="ECO:0007669"/>
    <property type="project" value="UniProtKB-KW"/>
</dbReference>